<proteinExistence type="predicted"/>
<feature type="domain" description="DUF8017" evidence="2">
    <location>
        <begin position="138"/>
        <end position="320"/>
    </location>
</feature>
<dbReference type="InterPro" id="IPR058330">
    <property type="entry name" value="DUF8017"/>
</dbReference>
<accession>A0ABW5W7V3</accession>
<sequence length="335" mass="35047">MVWGRRKRDDEFGRYGYEDKAALTGVGGYEPADPADATPSEYDRPAQPYSQQEPTQPGSFPQAPAPPPEESAPRQARPWYLRQGRFRTVLMLGLVSGVFSLGANVASVFDDEEEDVAARLTDTPSPSPPPPEPRIVVPAAVDGWQPVPGGDGAFAYDVPPSWSPEPDLLHGWEADGPGRPRLTLSASALLDDDFCGSNTRRGGAGITTWEDGFDDAASGVASAVAGRAYGGDGGDPAVTPVEQESGRFVTATGDELPSSLSVLEVTPAKPGRCVPERALVGALAVEPTERGGDVPVLVVYAHAAATTTGEIVTILESFRGVAAADRTTVPAPPTS</sequence>
<organism evidence="3 4">
    <name type="scientific">Prauserella oleivorans</name>
    <dbReference type="NCBI Taxonomy" id="1478153"/>
    <lineage>
        <taxon>Bacteria</taxon>
        <taxon>Bacillati</taxon>
        <taxon>Actinomycetota</taxon>
        <taxon>Actinomycetes</taxon>
        <taxon>Pseudonocardiales</taxon>
        <taxon>Pseudonocardiaceae</taxon>
        <taxon>Prauserella</taxon>
    </lineage>
</organism>
<dbReference type="Proteomes" id="UP001597478">
    <property type="component" value="Unassembled WGS sequence"/>
</dbReference>
<evidence type="ECO:0000256" key="1">
    <source>
        <dbReference type="SAM" id="MobiDB-lite"/>
    </source>
</evidence>
<comment type="caution">
    <text evidence="3">The sequence shown here is derived from an EMBL/GenBank/DDBJ whole genome shotgun (WGS) entry which is preliminary data.</text>
</comment>
<evidence type="ECO:0000259" key="2">
    <source>
        <dbReference type="Pfam" id="PF26056"/>
    </source>
</evidence>
<dbReference type="Pfam" id="PF26056">
    <property type="entry name" value="DUF8017"/>
    <property type="match status" value="1"/>
</dbReference>
<protein>
    <recommendedName>
        <fullName evidence="2">DUF8017 domain-containing protein</fullName>
    </recommendedName>
</protein>
<reference evidence="4" key="1">
    <citation type="journal article" date="2019" name="Int. J. Syst. Evol. Microbiol.">
        <title>The Global Catalogue of Microorganisms (GCM) 10K type strain sequencing project: providing services to taxonomists for standard genome sequencing and annotation.</title>
        <authorList>
            <consortium name="The Broad Institute Genomics Platform"/>
            <consortium name="The Broad Institute Genome Sequencing Center for Infectious Disease"/>
            <person name="Wu L."/>
            <person name="Ma J."/>
        </authorList>
    </citation>
    <scope>NUCLEOTIDE SEQUENCE [LARGE SCALE GENOMIC DNA]</scope>
    <source>
        <strain evidence="4">IBRC-M 10906</strain>
    </source>
</reference>
<evidence type="ECO:0000313" key="3">
    <source>
        <dbReference type="EMBL" id="MFD2800053.1"/>
    </source>
</evidence>
<gene>
    <name evidence="3" type="ORF">ACFS2C_11675</name>
</gene>
<name>A0ABW5W7V3_9PSEU</name>
<dbReference type="EMBL" id="JBHUOF010000013">
    <property type="protein sequence ID" value="MFD2800053.1"/>
    <property type="molecule type" value="Genomic_DNA"/>
</dbReference>
<dbReference type="RefSeq" id="WP_377384968.1">
    <property type="nucleotide sequence ID" value="NZ_JBHSAN010000004.1"/>
</dbReference>
<feature type="region of interest" description="Disordered" evidence="1">
    <location>
        <begin position="23"/>
        <end position="75"/>
    </location>
</feature>
<feature type="compositionally biased region" description="Polar residues" evidence="1">
    <location>
        <begin position="48"/>
        <end position="59"/>
    </location>
</feature>
<keyword evidence="4" id="KW-1185">Reference proteome</keyword>
<evidence type="ECO:0000313" key="4">
    <source>
        <dbReference type="Proteomes" id="UP001597478"/>
    </source>
</evidence>